<evidence type="ECO:0000259" key="1">
    <source>
        <dbReference type="Pfam" id="PF04841"/>
    </source>
</evidence>
<feature type="non-terminal residue" evidence="2">
    <location>
        <position position="1"/>
    </location>
</feature>
<feature type="non-terminal residue" evidence="2">
    <location>
        <position position="131"/>
    </location>
</feature>
<proteinExistence type="predicted"/>
<feature type="domain" description="Vps16 N-terminal" evidence="1">
    <location>
        <begin position="2"/>
        <end position="131"/>
    </location>
</feature>
<dbReference type="GO" id="GO:0030897">
    <property type="term" value="C:HOPS complex"/>
    <property type="evidence" value="ECO:0007669"/>
    <property type="project" value="TreeGrafter"/>
</dbReference>
<dbReference type="PANTHER" id="PTHR12811">
    <property type="entry name" value="VACUOLAR PROTEIN SORTING VPS16"/>
    <property type="match status" value="1"/>
</dbReference>
<sequence>ASQEVKQNQVQEAKVFHSEYRTGIAILTGALKFTIVSNIEEVKLRRMPDVPGVKVVPSCWTVLLQDRMTLILLAIGKELYLLDNTACSVVALPGLSPLSGAYLHMSVSFNYKYLAVFTDSGSIWMGTSSLK</sequence>
<dbReference type="AlphaFoldDB" id="A0A8J6C3L3"/>
<dbReference type="GO" id="GO:0006886">
    <property type="term" value="P:intracellular protein transport"/>
    <property type="evidence" value="ECO:0007669"/>
    <property type="project" value="InterPro"/>
</dbReference>
<dbReference type="Pfam" id="PF04841">
    <property type="entry name" value="Vps16_N"/>
    <property type="match status" value="1"/>
</dbReference>
<dbReference type="GO" id="GO:0042144">
    <property type="term" value="P:vacuole fusion, non-autophagic"/>
    <property type="evidence" value="ECO:0007669"/>
    <property type="project" value="TreeGrafter"/>
</dbReference>
<comment type="caution">
    <text evidence="2">The sequence shown here is derived from an EMBL/GenBank/DDBJ whole genome shotgun (WGS) entry which is preliminary data.</text>
</comment>
<dbReference type="InterPro" id="IPR016534">
    <property type="entry name" value="VPS16"/>
</dbReference>
<reference evidence="2" key="1">
    <citation type="thesis" date="2020" institute="ProQuest LLC" country="789 East Eisenhower Parkway, Ann Arbor, MI, USA">
        <title>Comparative Genomics and Chromosome Evolution.</title>
        <authorList>
            <person name="Mudd A.B."/>
        </authorList>
    </citation>
    <scope>NUCLEOTIDE SEQUENCE</scope>
    <source>
        <strain evidence="2">HN-11 Male</strain>
        <tissue evidence="2">Kidney and liver</tissue>
    </source>
</reference>
<dbReference type="PANTHER" id="PTHR12811:SF0">
    <property type="entry name" value="VACUOLAR PROTEIN SORTING-ASSOCIATED PROTEIN 16 HOMOLOG"/>
    <property type="match status" value="1"/>
</dbReference>
<gene>
    <name evidence="2" type="ORF">GDO78_015094</name>
</gene>
<dbReference type="OrthoDB" id="1792at2759"/>
<dbReference type="EMBL" id="WNTK01014295">
    <property type="protein sequence ID" value="KAG9462022.1"/>
    <property type="molecule type" value="Genomic_DNA"/>
</dbReference>
<dbReference type="InterPro" id="IPR006926">
    <property type="entry name" value="Vps16_N"/>
</dbReference>
<dbReference type="GO" id="GO:0016197">
    <property type="term" value="P:endosomal transport"/>
    <property type="evidence" value="ECO:0007669"/>
    <property type="project" value="TreeGrafter"/>
</dbReference>
<keyword evidence="3" id="KW-1185">Reference proteome</keyword>
<accession>A0A8J6C3L3</accession>
<dbReference type="Proteomes" id="UP000770717">
    <property type="component" value="Unassembled WGS sequence"/>
</dbReference>
<dbReference type="GO" id="GO:0005765">
    <property type="term" value="C:lysosomal membrane"/>
    <property type="evidence" value="ECO:0007669"/>
    <property type="project" value="TreeGrafter"/>
</dbReference>
<evidence type="ECO:0000313" key="3">
    <source>
        <dbReference type="Proteomes" id="UP000770717"/>
    </source>
</evidence>
<dbReference type="GO" id="GO:0003779">
    <property type="term" value="F:actin binding"/>
    <property type="evidence" value="ECO:0007669"/>
    <property type="project" value="TreeGrafter"/>
</dbReference>
<protein>
    <recommendedName>
        <fullName evidence="1">Vps16 N-terminal domain-containing protein</fullName>
    </recommendedName>
</protein>
<dbReference type="GO" id="GO:0005768">
    <property type="term" value="C:endosome"/>
    <property type="evidence" value="ECO:0007669"/>
    <property type="project" value="TreeGrafter"/>
</dbReference>
<name>A0A8J6C3L3_ELECQ</name>
<evidence type="ECO:0000313" key="2">
    <source>
        <dbReference type="EMBL" id="KAG9462022.1"/>
    </source>
</evidence>
<organism evidence="2 3">
    <name type="scientific">Eleutherodactylus coqui</name>
    <name type="common">Puerto Rican coqui</name>
    <dbReference type="NCBI Taxonomy" id="57060"/>
    <lineage>
        <taxon>Eukaryota</taxon>
        <taxon>Metazoa</taxon>
        <taxon>Chordata</taxon>
        <taxon>Craniata</taxon>
        <taxon>Vertebrata</taxon>
        <taxon>Euteleostomi</taxon>
        <taxon>Amphibia</taxon>
        <taxon>Batrachia</taxon>
        <taxon>Anura</taxon>
        <taxon>Neobatrachia</taxon>
        <taxon>Hyloidea</taxon>
        <taxon>Eleutherodactylidae</taxon>
        <taxon>Eleutherodactylinae</taxon>
        <taxon>Eleutherodactylus</taxon>
        <taxon>Eleutherodactylus</taxon>
    </lineage>
</organism>